<comment type="similarity">
    <text evidence="6">Belongs to the ABC-2 integral membrane protein family.</text>
</comment>
<dbReference type="PROSITE" id="PS51012">
    <property type="entry name" value="ABC_TM2"/>
    <property type="match status" value="1"/>
</dbReference>
<keyword evidence="6" id="KW-1003">Cell membrane</keyword>
<dbReference type="PANTHER" id="PTHR43229:SF2">
    <property type="entry name" value="NODULATION PROTEIN J"/>
    <property type="match status" value="1"/>
</dbReference>
<evidence type="ECO:0000256" key="1">
    <source>
        <dbReference type="ARBA" id="ARBA00004141"/>
    </source>
</evidence>
<feature type="transmembrane region" description="Helical" evidence="6">
    <location>
        <begin position="223"/>
        <end position="243"/>
    </location>
</feature>
<evidence type="ECO:0000259" key="7">
    <source>
        <dbReference type="PROSITE" id="PS51012"/>
    </source>
</evidence>
<dbReference type="InterPro" id="IPR013525">
    <property type="entry name" value="ABC2_TM"/>
</dbReference>
<keyword evidence="3 6" id="KW-1133">Transmembrane helix</keyword>
<dbReference type="PANTHER" id="PTHR43229">
    <property type="entry name" value="NODULATION PROTEIN J"/>
    <property type="match status" value="1"/>
</dbReference>
<feature type="transmembrane region" description="Helical" evidence="6">
    <location>
        <begin position="21"/>
        <end position="43"/>
    </location>
</feature>
<dbReference type="InterPro" id="IPR047817">
    <property type="entry name" value="ABC2_TM_bact-type"/>
</dbReference>
<keyword evidence="2 6" id="KW-0812">Transmembrane</keyword>
<keyword evidence="6" id="KW-0813">Transport</keyword>
<evidence type="ECO:0000256" key="4">
    <source>
        <dbReference type="ARBA" id="ARBA00023136"/>
    </source>
</evidence>
<dbReference type="InterPro" id="IPR000412">
    <property type="entry name" value="ABC_2_transport"/>
</dbReference>
<dbReference type="GO" id="GO:0043190">
    <property type="term" value="C:ATP-binding cassette (ABC) transporter complex"/>
    <property type="evidence" value="ECO:0007669"/>
    <property type="project" value="InterPro"/>
</dbReference>
<name>A0A3N0E4T8_9ACTN</name>
<dbReference type="Pfam" id="PF01061">
    <property type="entry name" value="ABC2_membrane"/>
    <property type="match status" value="1"/>
</dbReference>
<dbReference type="AlphaFoldDB" id="A0A3N0E4T8"/>
<dbReference type="Proteomes" id="UP000269198">
    <property type="component" value="Unassembled WGS sequence"/>
</dbReference>
<accession>A0A3N0E4T8</accession>
<dbReference type="OrthoDB" id="9255971at2"/>
<evidence type="ECO:0000256" key="2">
    <source>
        <dbReference type="ARBA" id="ARBA00022692"/>
    </source>
</evidence>
<evidence type="ECO:0000313" key="8">
    <source>
        <dbReference type="EMBL" id="RNL82823.1"/>
    </source>
</evidence>
<keyword evidence="9" id="KW-1185">Reference proteome</keyword>
<dbReference type="RefSeq" id="WP_123202557.1">
    <property type="nucleotide sequence ID" value="NZ_RJMB01000020.1"/>
</dbReference>
<dbReference type="InterPro" id="IPR051784">
    <property type="entry name" value="Nod_factor_ABC_transporter"/>
</dbReference>
<feature type="transmembrane region" description="Helical" evidence="6">
    <location>
        <begin position="55"/>
        <end position="79"/>
    </location>
</feature>
<evidence type="ECO:0000313" key="9">
    <source>
        <dbReference type="Proteomes" id="UP000269198"/>
    </source>
</evidence>
<keyword evidence="4 6" id="KW-0472">Membrane</keyword>
<dbReference type="PIRSF" id="PIRSF006648">
    <property type="entry name" value="DrrB"/>
    <property type="match status" value="1"/>
</dbReference>
<feature type="transmembrane region" description="Helical" evidence="6">
    <location>
        <begin position="134"/>
        <end position="159"/>
    </location>
</feature>
<feature type="transmembrane region" description="Helical" evidence="6">
    <location>
        <begin position="109"/>
        <end position="128"/>
    </location>
</feature>
<evidence type="ECO:0000256" key="5">
    <source>
        <dbReference type="ARBA" id="ARBA00023251"/>
    </source>
</evidence>
<comment type="subcellular location">
    <subcellularLocation>
        <location evidence="6">Cell membrane</location>
        <topology evidence="6">Multi-pass membrane protein</topology>
    </subcellularLocation>
    <subcellularLocation>
        <location evidence="1">Membrane</location>
        <topology evidence="1">Multi-pass membrane protein</topology>
    </subcellularLocation>
</comment>
<comment type="caution">
    <text evidence="8">The sequence shown here is derived from an EMBL/GenBank/DDBJ whole genome shotgun (WGS) entry which is preliminary data.</text>
</comment>
<dbReference type="GO" id="GO:0046677">
    <property type="term" value="P:response to antibiotic"/>
    <property type="evidence" value="ECO:0007669"/>
    <property type="project" value="UniProtKB-KW"/>
</dbReference>
<sequence length="251" mass="26633">MTPFRDATTVFVRESLPTWRAPAGLAFSMLQPLVFLALFGPLLSGVGGMPGGSSWQWFVPAILLMLALFGTTGTGYTLLTEMQTGSHERLMVTPMNRSSILAGRSLKDVVELLAQAVLIIALTIPLGFTPHPMGALLGLGLLALVGLGVGALSHALAIACRRHEEMFYMVQQTLLFPLLLLSGLLLPLELGPAWMSTVGALNPLTYVVEAMRALFAGTVADPVVLWGWVAAALLAVIGLSLGARGMRRAQS</sequence>
<feature type="transmembrane region" description="Helical" evidence="6">
    <location>
        <begin position="166"/>
        <end position="186"/>
    </location>
</feature>
<protein>
    <recommendedName>
        <fullName evidence="6">Transport permease protein</fullName>
    </recommendedName>
</protein>
<dbReference type="EMBL" id="RJMB01000020">
    <property type="protein sequence ID" value="RNL82823.1"/>
    <property type="molecule type" value="Genomic_DNA"/>
</dbReference>
<evidence type="ECO:0000256" key="6">
    <source>
        <dbReference type="RuleBase" id="RU361157"/>
    </source>
</evidence>
<organism evidence="8 9">
    <name type="scientific">Halostreptopolyspora alba</name>
    <dbReference type="NCBI Taxonomy" id="2487137"/>
    <lineage>
        <taxon>Bacteria</taxon>
        <taxon>Bacillati</taxon>
        <taxon>Actinomycetota</taxon>
        <taxon>Actinomycetes</taxon>
        <taxon>Streptosporangiales</taxon>
        <taxon>Nocardiopsidaceae</taxon>
        <taxon>Halostreptopolyspora</taxon>
    </lineage>
</organism>
<evidence type="ECO:0000256" key="3">
    <source>
        <dbReference type="ARBA" id="ARBA00022989"/>
    </source>
</evidence>
<reference evidence="8 9" key="1">
    <citation type="submission" date="2018-11" db="EMBL/GenBank/DDBJ databases">
        <title>The genome draft of YIM 96095.</title>
        <authorList>
            <person name="Tang S.-K."/>
            <person name="Chunyu W.-X."/>
            <person name="Feng Y.-Z."/>
        </authorList>
    </citation>
    <scope>NUCLEOTIDE SEQUENCE [LARGE SCALE GENOMIC DNA]</scope>
    <source>
        <strain evidence="8 9">YIM 96095</strain>
    </source>
</reference>
<gene>
    <name evidence="8" type="ORF">EFW17_17845</name>
</gene>
<feature type="domain" description="ABC transmembrane type-2" evidence="7">
    <location>
        <begin position="23"/>
        <end position="249"/>
    </location>
</feature>
<dbReference type="GO" id="GO:0140359">
    <property type="term" value="F:ABC-type transporter activity"/>
    <property type="evidence" value="ECO:0007669"/>
    <property type="project" value="InterPro"/>
</dbReference>
<keyword evidence="5" id="KW-0046">Antibiotic resistance</keyword>
<proteinExistence type="inferred from homology"/>